<accession>A0A075H1X5</accession>
<dbReference type="AlphaFoldDB" id="A0A075H1X5"/>
<dbReference type="SUPFAM" id="SSF54427">
    <property type="entry name" value="NTF2-like"/>
    <property type="match status" value="1"/>
</dbReference>
<sequence length="145" mass="16487">MTNAVNEELIMKWINQGWNAQNPALIDELFHPDFEVAGRPNRRVGLDGYKRFVNDIMSAFPNWHFEIRECISQADIVVITYRATGTHTGLGYGTHPPSGNQLDTLVVDVWRVLDGKIRERINAVFDEKAITEQLGFNPAYLPSDE</sequence>
<dbReference type="InterPro" id="IPR032710">
    <property type="entry name" value="NTF2-like_dom_sf"/>
</dbReference>
<reference evidence="1" key="1">
    <citation type="journal article" date="2014" name="Genome Biol. Evol.">
        <title>Pangenome evidence for extensive interdomain horizontal transfer affecting lineage core and shell genes in uncultured planktonic thaumarchaeota and euryarchaeota.</title>
        <authorList>
            <person name="Deschamps P."/>
            <person name="Zivanovic Y."/>
            <person name="Moreira D."/>
            <person name="Rodriguez-Valera F."/>
            <person name="Lopez-Garcia P."/>
        </authorList>
    </citation>
    <scope>NUCLEOTIDE SEQUENCE</scope>
</reference>
<protein>
    <recommendedName>
        <fullName evidence="2">Ester cyclase</fullName>
    </recommendedName>
</protein>
<dbReference type="PANTHER" id="PTHR38436:SF1">
    <property type="entry name" value="ESTER CYCLASE"/>
    <property type="match status" value="1"/>
</dbReference>
<evidence type="ECO:0000313" key="1">
    <source>
        <dbReference type="EMBL" id="AIF10186.1"/>
    </source>
</evidence>
<name>A0A075H1X5_9EURY</name>
<organism evidence="1">
    <name type="scientific">uncultured marine group II/III euryarchaeote KM3_44_G05</name>
    <dbReference type="NCBI Taxonomy" id="1456448"/>
    <lineage>
        <taxon>Archaea</taxon>
        <taxon>Methanobacteriati</taxon>
        <taxon>Methanobacteriota</taxon>
        <taxon>environmental samples</taxon>
    </lineage>
</organism>
<dbReference type="InterPro" id="IPR009959">
    <property type="entry name" value="Cyclase_SnoaL-like"/>
</dbReference>
<dbReference type="PANTHER" id="PTHR38436">
    <property type="entry name" value="POLYKETIDE CYCLASE SNOAL-LIKE DOMAIN"/>
    <property type="match status" value="1"/>
</dbReference>
<dbReference type="EMBL" id="KF900884">
    <property type="protein sequence ID" value="AIF10186.1"/>
    <property type="molecule type" value="Genomic_DNA"/>
</dbReference>
<proteinExistence type="predicted"/>
<dbReference type="Pfam" id="PF07366">
    <property type="entry name" value="SnoaL"/>
    <property type="match status" value="1"/>
</dbReference>
<dbReference type="GO" id="GO:0030638">
    <property type="term" value="P:polyketide metabolic process"/>
    <property type="evidence" value="ECO:0007669"/>
    <property type="project" value="InterPro"/>
</dbReference>
<dbReference type="Gene3D" id="3.10.450.50">
    <property type="match status" value="1"/>
</dbReference>
<evidence type="ECO:0008006" key="2">
    <source>
        <dbReference type="Google" id="ProtNLM"/>
    </source>
</evidence>